<evidence type="ECO:0000313" key="2">
    <source>
        <dbReference type="EMBL" id="BBP45688.1"/>
    </source>
</evidence>
<dbReference type="KEGG" id="tse:THMIRHAS_10610"/>
<dbReference type="PANTHER" id="PTHR42850">
    <property type="entry name" value="METALLOPHOSPHOESTERASE"/>
    <property type="match status" value="1"/>
</dbReference>
<dbReference type="InterPro" id="IPR050126">
    <property type="entry name" value="Ap4A_hydrolase"/>
</dbReference>
<evidence type="ECO:0000313" key="3">
    <source>
        <dbReference type="Proteomes" id="UP000501726"/>
    </source>
</evidence>
<dbReference type="Pfam" id="PF00149">
    <property type="entry name" value="Metallophos"/>
    <property type="match status" value="1"/>
</dbReference>
<dbReference type="Gene3D" id="3.60.21.10">
    <property type="match status" value="1"/>
</dbReference>
<dbReference type="SUPFAM" id="SSF56300">
    <property type="entry name" value="Metallo-dependent phosphatases"/>
    <property type="match status" value="1"/>
</dbReference>
<dbReference type="InterPro" id="IPR006186">
    <property type="entry name" value="Ser/Thr-sp_prot-phosphatase"/>
</dbReference>
<dbReference type="InterPro" id="IPR004843">
    <property type="entry name" value="Calcineurin-like_PHP"/>
</dbReference>
<dbReference type="RefSeq" id="WP_173271605.1">
    <property type="nucleotide sequence ID" value="NZ_AP021889.1"/>
</dbReference>
<dbReference type="AlphaFoldDB" id="A0A6F8PUK5"/>
<dbReference type="GO" id="GO:0110154">
    <property type="term" value="P:RNA decapping"/>
    <property type="evidence" value="ECO:0007669"/>
    <property type="project" value="TreeGrafter"/>
</dbReference>
<proteinExistence type="predicted"/>
<keyword evidence="3" id="KW-1185">Reference proteome</keyword>
<evidence type="ECO:0000259" key="1">
    <source>
        <dbReference type="PROSITE" id="PS00125"/>
    </source>
</evidence>
<dbReference type="InterPro" id="IPR029052">
    <property type="entry name" value="Metallo-depent_PP-like"/>
</dbReference>
<dbReference type="GO" id="GO:0008803">
    <property type="term" value="F:bis(5'-nucleosyl)-tetraphosphatase (symmetrical) activity"/>
    <property type="evidence" value="ECO:0007669"/>
    <property type="project" value="TreeGrafter"/>
</dbReference>
<dbReference type="PROSITE" id="PS00125">
    <property type="entry name" value="SER_THR_PHOSPHATASE"/>
    <property type="match status" value="1"/>
</dbReference>
<dbReference type="PANTHER" id="PTHR42850:SF11">
    <property type="entry name" value="BIS(5'-NUCLEOSYL)-TETRAPHOSPHATASE [SYMMETRICAL]"/>
    <property type="match status" value="1"/>
</dbReference>
<organism evidence="2 3">
    <name type="scientific">Thiosulfatimonas sediminis</name>
    <dbReference type="NCBI Taxonomy" id="2675054"/>
    <lineage>
        <taxon>Bacteria</taxon>
        <taxon>Pseudomonadati</taxon>
        <taxon>Pseudomonadota</taxon>
        <taxon>Gammaproteobacteria</taxon>
        <taxon>Thiotrichales</taxon>
        <taxon>Piscirickettsiaceae</taxon>
        <taxon>Thiosulfatimonas</taxon>
    </lineage>
</organism>
<accession>A0A6F8PUK5</accession>
<name>A0A6F8PUK5_9GAMM</name>
<dbReference type="GO" id="GO:0005737">
    <property type="term" value="C:cytoplasm"/>
    <property type="evidence" value="ECO:0007669"/>
    <property type="project" value="TreeGrafter"/>
</dbReference>
<feature type="domain" description="Serine/threonine specific protein phosphatases" evidence="1">
    <location>
        <begin position="74"/>
        <end position="79"/>
    </location>
</feature>
<reference evidence="3" key="1">
    <citation type="submission" date="2019-11" db="EMBL/GenBank/DDBJ databases">
        <title>Isolation and characterization of two novel species in the genus Thiomicrorhabdus.</title>
        <authorList>
            <person name="Mochizuki J."/>
            <person name="Kojima H."/>
            <person name="Fukui M."/>
        </authorList>
    </citation>
    <scope>NUCLEOTIDE SEQUENCE [LARGE SCALE GENOMIC DNA]</scope>
    <source>
        <strain evidence="3">aks77</strain>
    </source>
</reference>
<dbReference type="EMBL" id="AP021889">
    <property type="protein sequence ID" value="BBP45688.1"/>
    <property type="molecule type" value="Genomic_DNA"/>
</dbReference>
<gene>
    <name evidence="2" type="primary">pphA</name>
    <name evidence="2" type="ORF">THMIRHAS_10610</name>
</gene>
<sequence length="236" mass="27337">MTMQNTQFFTRNLLGRDFVVGDIHAQHTAFMLALREVRFDFAKDRVFSVGDLIDRGPQNKLATQLLAQRWFFAVRGNHEQLVLDQFAPERVILRDRAHLTPRESHIKSDGHWFFELTPTEQRWYYRQFKALPYFIEIDSDAGRVGLCHAGVPAEFTDWQTMKAKSVSREIREAVLRNRSANSQNNAISGIGVTVHGHTGFKDIKQVNNSFWIDTFKKSGKITLLELNDLFARARRL</sequence>
<dbReference type="GO" id="GO:0016791">
    <property type="term" value="F:phosphatase activity"/>
    <property type="evidence" value="ECO:0007669"/>
    <property type="project" value="TreeGrafter"/>
</dbReference>
<dbReference type="Proteomes" id="UP000501726">
    <property type="component" value="Chromosome"/>
</dbReference>
<protein>
    <submittedName>
        <fullName evidence="2">Serine/threonine protein phosphatase</fullName>
    </submittedName>
</protein>